<dbReference type="SUPFAM" id="SSF46689">
    <property type="entry name" value="Homeodomain-like"/>
    <property type="match status" value="1"/>
</dbReference>
<evidence type="ECO:0000256" key="6">
    <source>
        <dbReference type="ARBA" id="ARBA00023242"/>
    </source>
</evidence>
<reference evidence="13" key="1">
    <citation type="submission" date="2025-08" db="UniProtKB">
        <authorList>
            <consortium name="RefSeq"/>
        </authorList>
    </citation>
    <scope>IDENTIFICATION</scope>
</reference>
<dbReference type="GO" id="GO:0000978">
    <property type="term" value="F:RNA polymerase II cis-regulatory region sequence-specific DNA binding"/>
    <property type="evidence" value="ECO:0007669"/>
    <property type="project" value="TreeGrafter"/>
</dbReference>
<dbReference type="InterPro" id="IPR017995">
    <property type="entry name" value="Homeobox_antennapedia"/>
</dbReference>
<keyword evidence="3" id="KW-0217">Developmental protein</keyword>
<dbReference type="CDD" id="cd00086">
    <property type="entry name" value="homeodomain"/>
    <property type="match status" value="1"/>
</dbReference>
<dbReference type="PANTHER" id="PTHR45659:SF4">
    <property type="entry name" value="HOMEOBOX PROTEIN ABDOMINAL-A"/>
    <property type="match status" value="1"/>
</dbReference>
<protein>
    <submittedName>
        <fullName evidence="13">Homeobox protein Hox-D5-like</fullName>
    </submittedName>
</protein>
<dbReference type="PROSITE" id="PS00027">
    <property type="entry name" value="HOMEOBOX_1"/>
    <property type="match status" value="1"/>
</dbReference>
<dbReference type="RefSeq" id="XP_008476768.1">
    <property type="nucleotide sequence ID" value="XM_008478546.1"/>
</dbReference>
<evidence type="ECO:0000256" key="7">
    <source>
        <dbReference type="PROSITE-ProRule" id="PRU00108"/>
    </source>
</evidence>
<dbReference type="GO" id="GO:0009952">
    <property type="term" value="P:anterior/posterior pattern specification"/>
    <property type="evidence" value="ECO:0007669"/>
    <property type="project" value="TreeGrafter"/>
</dbReference>
<evidence type="ECO:0000313" key="12">
    <source>
        <dbReference type="Proteomes" id="UP000079169"/>
    </source>
</evidence>
<dbReference type="GeneID" id="103513697"/>
<comment type="subcellular location">
    <subcellularLocation>
        <location evidence="1 7 8">Nucleus</location>
    </subcellularLocation>
</comment>
<keyword evidence="5 7" id="KW-0371">Homeobox</keyword>
<sequence>MSPYNQMNHNVMQSFNNWYQNQTFHPNQYYEPYNNNCPTKSEPNPCQYEDRDARYFEKDAKYFAKDANSFDKDPAKYYDNFLDHNTMNYNHMNAFNQFHMKSNPNHTDYLRTNSDKETLNATNFVPKDEAISEMVDGKPPGFNMDRNGNPVGLRADSNGVGSPDVQDSCSVSSQQDHEGEDGATLYPWMKSNHDASYSCKTGGGNKRSRQTYSRYQTLELEKEFHYNKYLSRKRRIEIAHELQLTERQIKIWFQNRRMKLKKEVLRPNISSTTMLDEKLEAPPVFMPAYSAALPKANYDWNGSQIGEVGSTEMSM</sequence>
<dbReference type="InterPro" id="IPR009057">
    <property type="entry name" value="Homeodomain-like_sf"/>
</dbReference>
<dbReference type="InterPro" id="IPR017970">
    <property type="entry name" value="Homeobox_CS"/>
</dbReference>
<proteinExistence type="inferred from homology"/>
<evidence type="ECO:0000313" key="13">
    <source>
        <dbReference type="RefSeq" id="XP_008476768.1"/>
    </source>
</evidence>
<dbReference type="Proteomes" id="UP000079169">
    <property type="component" value="Unplaced"/>
</dbReference>
<evidence type="ECO:0000256" key="10">
    <source>
        <dbReference type="SAM" id="MobiDB-lite"/>
    </source>
</evidence>
<dbReference type="STRING" id="121845.A0A1S3D8R5"/>
<dbReference type="GO" id="GO:0000122">
    <property type="term" value="P:negative regulation of transcription by RNA polymerase II"/>
    <property type="evidence" value="ECO:0007669"/>
    <property type="project" value="TreeGrafter"/>
</dbReference>
<dbReference type="Gene3D" id="1.10.10.60">
    <property type="entry name" value="Homeodomain-like"/>
    <property type="match status" value="1"/>
</dbReference>
<dbReference type="PANTHER" id="PTHR45659">
    <property type="entry name" value="HOMEOBOX PROTEIN HOX"/>
    <property type="match status" value="1"/>
</dbReference>
<evidence type="ECO:0000256" key="1">
    <source>
        <dbReference type="ARBA" id="ARBA00004123"/>
    </source>
</evidence>
<dbReference type="Pfam" id="PF00046">
    <property type="entry name" value="Homeodomain"/>
    <property type="match status" value="1"/>
</dbReference>
<keyword evidence="4 7" id="KW-0238">DNA-binding</keyword>
<feature type="compositionally biased region" description="Low complexity" evidence="10">
    <location>
        <begin position="162"/>
        <end position="174"/>
    </location>
</feature>
<dbReference type="InterPro" id="IPR020479">
    <property type="entry name" value="HD_metazoa"/>
</dbReference>
<comment type="similarity">
    <text evidence="2 9">Belongs to the Antp homeobox family.</text>
</comment>
<dbReference type="InterPro" id="IPR001356">
    <property type="entry name" value="HD"/>
</dbReference>
<gene>
    <name evidence="13" type="primary">LOC103513697</name>
</gene>
<dbReference type="GO" id="GO:0000981">
    <property type="term" value="F:DNA-binding transcription factor activity, RNA polymerase II-specific"/>
    <property type="evidence" value="ECO:0007669"/>
    <property type="project" value="InterPro"/>
</dbReference>
<feature type="domain" description="Homeobox" evidence="11">
    <location>
        <begin position="203"/>
        <end position="263"/>
    </location>
</feature>
<evidence type="ECO:0000256" key="8">
    <source>
        <dbReference type="RuleBase" id="RU000682"/>
    </source>
</evidence>
<dbReference type="KEGG" id="dci:103513697"/>
<dbReference type="GO" id="GO:0005634">
    <property type="term" value="C:nucleus"/>
    <property type="evidence" value="ECO:0007669"/>
    <property type="project" value="UniProtKB-SubCell"/>
</dbReference>
<evidence type="ECO:0000259" key="11">
    <source>
        <dbReference type="PROSITE" id="PS50071"/>
    </source>
</evidence>
<evidence type="ECO:0000256" key="5">
    <source>
        <dbReference type="ARBA" id="ARBA00023155"/>
    </source>
</evidence>
<feature type="region of interest" description="Disordered" evidence="10">
    <location>
        <begin position="150"/>
        <end position="182"/>
    </location>
</feature>
<organism evidence="12 13">
    <name type="scientific">Diaphorina citri</name>
    <name type="common">Asian citrus psyllid</name>
    <dbReference type="NCBI Taxonomy" id="121845"/>
    <lineage>
        <taxon>Eukaryota</taxon>
        <taxon>Metazoa</taxon>
        <taxon>Ecdysozoa</taxon>
        <taxon>Arthropoda</taxon>
        <taxon>Hexapoda</taxon>
        <taxon>Insecta</taxon>
        <taxon>Pterygota</taxon>
        <taxon>Neoptera</taxon>
        <taxon>Paraneoptera</taxon>
        <taxon>Hemiptera</taxon>
        <taxon>Sternorrhyncha</taxon>
        <taxon>Psylloidea</taxon>
        <taxon>Psyllidae</taxon>
        <taxon>Diaphorininae</taxon>
        <taxon>Diaphorina</taxon>
    </lineage>
</organism>
<keyword evidence="6 7" id="KW-0539">Nucleus</keyword>
<dbReference type="PRINTS" id="PR00025">
    <property type="entry name" value="ANTENNAPEDIA"/>
</dbReference>
<dbReference type="AlphaFoldDB" id="A0A1S3D8R5"/>
<dbReference type="PaxDb" id="121845-A0A1S3D8R5"/>
<accession>A0A1S3D8R5</accession>
<dbReference type="InterPro" id="IPR050296">
    <property type="entry name" value="Antp_homeobox"/>
</dbReference>
<keyword evidence="12" id="KW-1185">Reference proteome</keyword>
<evidence type="ECO:0000256" key="2">
    <source>
        <dbReference type="ARBA" id="ARBA00009107"/>
    </source>
</evidence>
<evidence type="ECO:0000256" key="4">
    <source>
        <dbReference type="ARBA" id="ARBA00023125"/>
    </source>
</evidence>
<dbReference type="PRINTS" id="PR00024">
    <property type="entry name" value="HOMEOBOX"/>
</dbReference>
<name>A0A1S3D8R5_DIACI</name>
<evidence type="ECO:0000256" key="9">
    <source>
        <dbReference type="RuleBase" id="RU004442"/>
    </source>
</evidence>
<dbReference type="PROSITE" id="PS50071">
    <property type="entry name" value="HOMEOBOX_2"/>
    <property type="match status" value="1"/>
</dbReference>
<feature type="DNA-binding region" description="Homeobox" evidence="7">
    <location>
        <begin position="205"/>
        <end position="264"/>
    </location>
</feature>
<dbReference type="SMART" id="SM00389">
    <property type="entry name" value="HOX"/>
    <property type="match status" value="1"/>
</dbReference>
<evidence type="ECO:0000256" key="3">
    <source>
        <dbReference type="ARBA" id="ARBA00022473"/>
    </source>
</evidence>